<comment type="similarity">
    <text evidence="6">Belongs to the ferredoxin--NADP reductase type 2 family.</text>
</comment>
<gene>
    <name evidence="10" type="ORF">RV00_GL001476</name>
</gene>
<evidence type="ECO:0000256" key="8">
    <source>
        <dbReference type="SAM" id="Phobius"/>
    </source>
</evidence>
<evidence type="ECO:0000256" key="1">
    <source>
        <dbReference type="ARBA" id="ARBA00011738"/>
    </source>
</evidence>
<comment type="catalytic activity">
    <reaction evidence="6">
        <text>2 reduced [2Fe-2S]-[ferredoxin] + NADP(+) + H(+) = 2 oxidized [2Fe-2S]-[ferredoxin] + NADPH</text>
        <dbReference type="Rhea" id="RHEA:20125"/>
        <dbReference type="Rhea" id="RHEA-COMP:10000"/>
        <dbReference type="Rhea" id="RHEA-COMP:10001"/>
        <dbReference type="ChEBI" id="CHEBI:15378"/>
        <dbReference type="ChEBI" id="CHEBI:33737"/>
        <dbReference type="ChEBI" id="CHEBI:33738"/>
        <dbReference type="ChEBI" id="CHEBI:57783"/>
        <dbReference type="ChEBI" id="CHEBI:58349"/>
        <dbReference type="EC" id="1.18.1.2"/>
    </reaction>
</comment>
<dbReference type="PRINTS" id="PR00368">
    <property type="entry name" value="FADPNR"/>
</dbReference>
<feature type="binding site" evidence="6">
    <location>
        <position position="41"/>
    </location>
    <ligand>
        <name>FAD</name>
        <dbReference type="ChEBI" id="CHEBI:57692"/>
    </ligand>
</feature>
<sequence length="329" mass="36444">MEIYDITIVGAGPIGMFAAFYAGIRQAKTKLIDSLPQLGGQLTTLYPEKNIYDIPGFPLVKAADLVGNLEKQLRTFAHTYCLDEEVLELKQHEDYLELVTTKDSHYTKAVVLAIGNGSFQPRKLMIDGAEAYEDHGIDYYITDLMKYAGKKVAIAGGGDSAIDWALMLEPIAAEVSIIHRRDNFRGHEHSVQQLKESSVNIYTPYILKELHGEQNLEDLTLQKAKSDETINLNIDYLIVNYGFSSSLDHLKSWGLESTRQAILVESDMRTSIPGVYACGDITTYDGKVKLIATGMGEAPTAVNNALHYIDPKNRTQPGHSSSLFPQNQG</sequence>
<feature type="binding site" evidence="6">
    <location>
        <position position="119"/>
    </location>
    <ligand>
        <name>FAD</name>
        <dbReference type="ChEBI" id="CHEBI:57692"/>
    </ligand>
</feature>
<organism evidence="10 11">
    <name type="scientific">Enterococcus devriesei</name>
    <dbReference type="NCBI Taxonomy" id="319970"/>
    <lineage>
        <taxon>Bacteria</taxon>
        <taxon>Bacillati</taxon>
        <taxon>Bacillota</taxon>
        <taxon>Bacilli</taxon>
        <taxon>Lactobacillales</taxon>
        <taxon>Enterococcaceae</taxon>
        <taxon>Enterococcus</taxon>
    </lineage>
</organism>
<evidence type="ECO:0000256" key="4">
    <source>
        <dbReference type="ARBA" id="ARBA00022857"/>
    </source>
</evidence>
<evidence type="ECO:0000259" key="9">
    <source>
        <dbReference type="Pfam" id="PF07992"/>
    </source>
</evidence>
<evidence type="ECO:0000256" key="3">
    <source>
        <dbReference type="ARBA" id="ARBA00022827"/>
    </source>
</evidence>
<feature type="transmembrane region" description="Helical" evidence="8">
    <location>
        <begin position="6"/>
        <end position="24"/>
    </location>
</feature>
<keyword evidence="5 6" id="KW-0560">Oxidoreductase</keyword>
<feature type="binding site" evidence="6">
    <location>
        <position position="46"/>
    </location>
    <ligand>
        <name>FAD</name>
        <dbReference type="ChEBI" id="CHEBI:57692"/>
    </ligand>
</feature>
<feature type="binding site" evidence="6">
    <location>
        <position position="280"/>
    </location>
    <ligand>
        <name>FAD</name>
        <dbReference type="ChEBI" id="CHEBI:57692"/>
    </ligand>
</feature>
<evidence type="ECO:0000256" key="7">
    <source>
        <dbReference type="SAM" id="MobiDB-lite"/>
    </source>
</evidence>
<evidence type="ECO:0000256" key="2">
    <source>
        <dbReference type="ARBA" id="ARBA00022630"/>
    </source>
</evidence>
<evidence type="ECO:0000313" key="10">
    <source>
        <dbReference type="EMBL" id="OJG33362.1"/>
    </source>
</evidence>
<protein>
    <recommendedName>
        <fullName evidence="6">Ferredoxin--NADP reductase</fullName>
        <shortName evidence="6">FNR</shortName>
        <shortName evidence="6">Fd-NADP(+) reductase</shortName>
        <ecNumber evidence="6">1.18.1.2</ecNumber>
    </recommendedName>
</protein>
<keyword evidence="8" id="KW-0812">Transmembrane</keyword>
<dbReference type="GO" id="GO:0050661">
    <property type="term" value="F:NADP binding"/>
    <property type="evidence" value="ECO:0007669"/>
    <property type="project" value="UniProtKB-UniRule"/>
</dbReference>
<evidence type="ECO:0000256" key="5">
    <source>
        <dbReference type="ARBA" id="ARBA00023002"/>
    </source>
</evidence>
<dbReference type="RefSeq" id="WP_071863402.1">
    <property type="nucleotide sequence ID" value="NZ_CAURXW010000059.1"/>
</dbReference>
<dbReference type="InterPro" id="IPR023753">
    <property type="entry name" value="FAD/NAD-binding_dom"/>
</dbReference>
<keyword evidence="8" id="KW-0472">Membrane</keyword>
<dbReference type="EC" id="1.18.1.2" evidence="6"/>
<dbReference type="STRING" id="319970.RV00_GL001476"/>
<evidence type="ECO:0000313" key="11">
    <source>
        <dbReference type="Proteomes" id="UP000183700"/>
    </source>
</evidence>
<comment type="caution">
    <text evidence="10">The sequence shown here is derived from an EMBL/GenBank/DDBJ whole genome shotgun (WGS) entry which is preliminary data.</text>
</comment>
<comment type="caution">
    <text evidence="6">Lacks conserved residue(s) required for the propagation of feature annotation.</text>
</comment>
<dbReference type="AlphaFoldDB" id="A0A1L8SND3"/>
<dbReference type="Gene3D" id="3.50.50.60">
    <property type="entry name" value="FAD/NAD(P)-binding domain"/>
    <property type="match status" value="2"/>
</dbReference>
<accession>A0A1L8SND3</accession>
<keyword evidence="4 6" id="KW-0521">NADP</keyword>
<dbReference type="OrthoDB" id="9806179at2"/>
<dbReference type="GO" id="GO:0004324">
    <property type="term" value="F:ferredoxin-NADP+ reductase activity"/>
    <property type="evidence" value="ECO:0007669"/>
    <property type="project" value="UniProtKB-UniRule"/>
</dbReference>
<dbReference type="Pfam" id="PF07992">
    <property type="entry name" value="Pyr_redox_2"/>
    <property type="match status" value="1"/>
</dbReference>
<proteinExistence type="inferred from homology"/>
<keyword evidence="2 6" id="KW-0285">Flavoprotein</keyword>
<keyword evidence="11" id="KW-1185">Reference proteome</keyword>
<dbReference type="PANTHER" id="PTHR48105">
    <property type="entry name" value="THIOREDOXIN REDUCTASE 1-RELATED-RELATED"/>
    <property type="match status" value="1"/>
</dbReference>
<feature type="compositionally biased region" description="Polar residues" evidence="7">
    <location>
        <begin position="314"/>
        <end position="329"/>
    </location>
</feature>
<dbReference type="PRINTS" id="PR00469">
    <property type="entry name" value="PNDRDTASEII"/>
</dbReference>
<evidence type="ECO:0000256" key="6">
    <source>
        <dbReference type="HAMAP-Rule" id="MF_01685"/>
    </source>
</evidence>
<keyword evidence="3 6" id="KW-0274">FAD</keyword>
<feature type="binding site" evidence="6">
    <location>
        <position position="86"/>
    </location>
    <ligand>
        <name>FAD</name>
        <dbReference type="ChEBI" id="CHEBI:57692"/>
    </ligand>
</feature>
<dbReference type="InterPro" id="IPR050097">
    <property type="entry name" value="Ferredoxin-NADP_redctase_2"/>
</dbReference>
<feature type="domain" description="FAD/NAD(P)-binding" evidence="9">
    <location>
        <begin position="4"/>
        <end position="302"/>
    </location>
</feature>
<dbReference type="InterPro" id="IPR022890">
    <property type="entry name" value="Fd--NADP_Rdtase_type_2"/>
</dbReference>
<comment type="subunit">
    <text evidence="1 6">Homodimer.</text>
</comment>
<dbReference type="Proteomes" id="UP000183700">
    <property type="component" value="Unassembled WGS sequence"/>
</dbReference>
<name>A0A1L8SND3_9ENTE</name>
<feature type="binding site" evidence="6">
    <location>
        <position position="321"/>
    </location>
    <ligand>
        <name>FAD</name>
        <dbReference type="ChEBI" id="CHEBI:57692"/>
    </ligand>
</feature>
<feature type="region of interest" description="Disordered" evidence="7">
    <location>
        <begin position="310"/>
        <end position="329"/>
    </location>
</feature>
<dbReference type="EMBL" id="JXKM01000020">
    <property type="protein sequence ID" value="OJG33362.1"/>
    <property type="molecule type" value="Genomic_DNA"/>
</dbReference>
<dbReference type="SUPFAM" id="SSF51905">
    <property type="entry name" value="FAD/NAD(P)-binding domain"/>
    <property type="match status" value="1"/>
</dbReference>
<feature type="binding site" evidence="6">
    <location>
        <position position="33"/>
    </location>
    <ligand>
        <name>FAD</name>
        <dbReference type="ChEBI" id="CHEBI:57692"/>
    </ligand>
</feature>
<dbReference type="InterPro" id="IPR036188">
    <property type="entry name" value="FAD/NAD-bd_sf"/>
</dbReference>
<comment type="cofactor">
    <cofactor evidence="6">
        <name>FAD</name>
        <dbReference type="ChEBI" id="CHEBI:57692"/>
    </cofactor>
    <text evidence="6">Binds 1 FAD per subunit.</text>
</comment>
<reference evidence="10 11" key="1">
    <citation type="submission" date="2014-12" db="EMBL/GenBank/DDBJ databases">
        <title>Draft genome sequences of 29 type strains of Enterococci.</title>
        <authorList>
            <person name="Zhong Z."/>
            <person name="Sun Z."/>
            <person name="Liu W."/>
            <person name="Zhang W."/>
            <person name="Zhang H."/>
        </authorList>
    </citation>
    <scope>NUCLEOTIDE SEQUENCE [LARGE SCALE GENOMIC DNA]</scope>
    <source>
        <strain evidence="10 11">DSM 22802</strain>
    </source>
</reference>
<keyword evidence="8" id="KW-1133">Transmembrane helix</keyword>
<dbReference type="HAMAP" id="MF_01685">
    <property type="entry name" value="FENR2"/>
    <property type="match status" value="1"/>
</dbReference>
<dbReference type="GO" id="GO:0050660">
    <property type="term" value="F:flavin adenine dinucleotide binding"/>
    <property type="evidence" value="ECO:0007669"/>
    <property type="project" value="UniProtKB-UniRule"/>
</dbReference>